<dbReference type="EMBL" id="JAQSDF010000065">
    <property type="protein sequence ID" value="MDI1232186.1"/>
    <property type="molecule type" value="Genomic_DNA"/>
</dbReference>
<sequence length="406" mass="45979">MAISSPTRILFLCHSASLNGATILLLHFIQWLKTQVDWEIEVLVNGRGPLLDEFKSVCKTTIWRSPTSLLNVFPQDWKISLQPHLKTLEALYMKALLAGRRYDLIYANTGATWQQVSTLSKYAPALLWHIHELEYGLRLSIGEDRINHVFKDITKFVAVSNSVRDTLSLEFSVPYDKIDLIHGFVPLPDLTAEEHQSRRQQVRIKLGWPQDTFVVGGCGSLGWRKGTDLFLQIAHIVSRTNSYEKVRFLWVGGGNQDKESLEFDHDVRVLGLQEHCRRIITTEEISDYYCSMDMFALTSREDPFPLVMLEAGTYNVPTVCFADSGGGPEFIGDDSGLIAPYLDIITFAAHIMRLHNEPDLRAQFGKSALEKVRTHYTVECQGPKLLHSIECCLAGIKETTPYGLKH</sequence>
<dbReference type="CDD" id="cd03801">
    <property type="entry name" value="GT4_PimA-like"/>
    <property type="match status" value="1"/>
</dbReference>
<name>A0AA43Q9B1_9GAMM</name>
<evidence type="ECO:0000259" key="2">
    <source>
        <dbReference type="Pfam" id="PF13439"/>
    </source>
</evidence>
<dbReference type="GO" id="GO:1901135">
    <property type="term" value="P:carbohydrate derivative metabolic process"/>
    <property type="evidence" value="ECO:0007669"/>
    <property type="project" value="UniProtKB-ARBA"/>
</dbReference>
<proteinExistence type="predicted"/>
<feature type="domain" description="Glycosyltransferase subfamily 4-like N-terminal" evidence="2">
    <location>
        <begin position="19"/>
        <end position="186"/>
    </location>
</feature>
<dbReference type="Pfam" id="PF13439">
    <property type="entry name" value="Glyco_transf_4"/>
    <property type="match status" value="1"/>
</dbReference>
<reference evidence="3" key="1">
    <citation type="submission" date="2023-01" db="EMBL/GenBank/DDBJ databases">
        <title>Biogeochemical cycle of methane in antarctic sediments.</title>
        <authorList>
            <person name="Roldan D.M."/>
            <person name="Menes R.J."/>
        </authorList>
    </citation>
    <scope>NUCLEOTIDE SEQUENCE [LARGE SCALE GENOMIC DNA]</scope>
    <source>
        <strain evidence="3">K-2018 MAG008</strain>
    </source>
</reference>
<accession>A0AA43Q9B1</accession>
<dbReference type="InterPro" id="IPR001296">
    <property type="entry name" value="Glyco_trans_1"/>
</dbReference>
<dbReference type="GO" id="GO:0016757">
    <property type="term" value="F:glycosyltransferase activity"/>
    <property type="evidence" value="ECO:0007669"/>
    <property type="project" value="InterPro"/>
</dbReference>
<evidence type="ECO:0000313" key="3">
    <source>
        <dbReference type="EMBL" id="MDI1232186.1"/>
    </source>
</evidence>
<evidence type="ECO:0000259" key="1">
    <source>
        <dbReference type="Pfam" id="PF00534"/>
    </source>
</evidence>
<evidence type="ECO:0000313" key="4">
    <source>
        <dbReference type="Proteomes" id="UP001160519"/>
    </source>
</evidence>
<dbReference type="PANTHER" id="PTHR12526:SF637">
    <property type="entry name" value="GLYCOSYLTRANSFERASE EPSF-RELATED"/>
    <property type="match status" value="1"/>
</dbReference>
<comment type="caution">
    <text evidence="3">The sequence shown here is derived from an EMBL/GenBank/DDBJ whole genome shotgun (WGS) entry which is preliminary data.</text>
</comment>
<dbReference type="PANTHER" id="PTHR12526">
    <property type="entry name" value="GLYCOSYLTRANSFERASE"/>
    <property type="match status" value="1"/>
</dbReference>
<dbReference type="SUPFAM" id="SSF53756">
    <property type="entry name" value="UDP-Glycosyltransferase/glycogen phosphorylase"/>
    <property type="match status" value="1"/>
</dbReference>
<dbReference type="InterPro" id="IPR028098">
    <property type="entry name" value="Glyco_trans_4-like_N"/>
</dbReference>
<feature type="domain" description="Glycosyl transferase family 1" evidence="1">
    <location>
        <begin position="200"/>
        <end position="368"/>
    </location>
</feature>
<keyword evidence="4" id="KW-1185">Reference proteome</keyword>
<dbReference type="AlphaFoldDB" id="A0AA43Q9B1"/>
<organism evidence="3 4">
    <name type="scientific">Candidatus Methylobacter titanis</name>
    <dbReference type="NCBI Taxonomy" id="3053457"/>
    <lineage>
        <taxon>Bacteria</taxon>
        <taxon>Pseudomonadati</taxon>
        <taxon>Pseudomonadota</taxon>
        <taxon>Gammaproteobacteria</taxon>
        <taxon>Methylococcales</taxon>
        <taxon>Methylococcaceae</taxon>
        <taxon>Methylobacter</taxon>
    </lineage>
</organism>
<dbReference type="Pfam" id="PF00534">
    <property type="entry name" value="Glycos_transf_1"/>
    <property type="match status" value="1"/>
</dbReference>
<gene>
    <name evidence="3" type="ORF">PSU93_13655</name>
</gene>
<dbReference type="Proteomes" id="UP001160519">
    <property type="component" value="Unassembled WGS sequence"/>
</dbReference>
<protein>
    <submittedName>
        <fullName evidence="3">Glycosyltransferase family 4 protein</fullName>
    </submittedName>
</protein>
<dbReference type="Gene3D" id="3.40.50.2000">
    <property type="entry name" value="Glycogen Phosphorylase B"/>
    <property type="match status" value="2"/>
</dbReference>